<evidence type="ECO:0000313" key="4">
    <source>
        <dbReference type="Proteomes" id="UP000276133"/>
    </source>
</evidence>
<evidence type="ECO:0000313" key="3">
    <source>
        <dbReference type="EMBL" id="RNA42024.1"/>
    </source>
</evidence>
<feature type="signal peptide" evidence="2">
    <location>
        <begin position="1"/>
        <end position="15"/>
    </location>
</feature>
<name>A0A3M7T1W9_BRAPC</name>
<evidence type="ECO:0000256" key="2">
    <source>
        <dbReference type="SAM" id="SignalP"/>
    </source>
</evidence>
<comment type="caution">
    <text evidence="3">The sequence shown here is derived from an EMBL/GenBank/DDBJ whole genome shotgun (WGS) entry which is preliminary data.</text>
</comment>
<dbReference type="Proteomes" id="UP000276133">
    <property type="component" value="Unassembled WGS sequence"/>
</dbReference>
<evidence type="ECO:0000256" key="1">
    <source>
        <dbReference type="SAM" id="Phobius"/>
    </source>
</evidence>
<sequence length="401" mass="44862">MILLIFLCKLILSHEQSSPVKQLNMSEGATGRVGSLNSDDQVLVMRPPYYIVPIEPEDAQQFARKVRIDLENGDIYINQPLEEPVTFSALSINQGSAITIILNPALAAKTECFNLIDGTRSRSKASKDSDKCFEIDSRIFTNNTCDSKIGVKCLDEPVLSLDQDSFIPGHDVIWHSIGDLMLKVTCFSTDWLINIKLKETNISLVEDKGLVFYLKECERNVEQNSTLTNLVKINKFSLNLKVYLIMLVSVVSFMIGFLLFLVNVAARRISSIGNKSKYPSKSSILSVNTIDTRTSVLIDYFDQSLSNGHLDTNKLILDEKNLASKLQYSTGYLSQMGINVSEDLKDLKERNLLQVISGDGAKSASNEVTELTVKKWCNLLEWNVDFGSFSNVIDEMTSLKK</sequence>
<gene>
    <name evidence="3" type="ORF">BpHYR1_018104</name>
</gene>
<dbReference type="OrthoDB" id="10494232at2759"/>
<keyword evidence="2" id="KW-0732">Signal</keyword>
<keyword evidence="1" id="KW-1133">Transmembrane helix</keyword>
<organism evidence="3 4">
    <name type="scientific">Brachionus plicatilis</name>
    <name type="common">Marine rotifer</name>
    <name type="synonym">Brachionus muelleri</name>
    <dbReference type="NCBI Taxonomy" id="10195"/>
    <lineage>
        <taxon>Eukaryota</taxon>
        <taxon>Metazoa</taxon>
        <taxon>Spiralia</taxon>
        <taxon>Gnathifera</taxon>
        <taxon>Rotifera</taxon>
        <taxon>Eurotatoria</taxon>
        <taxon>Monogononta</taxon>
        <taxon>Pseudotrocha</taxon>
        <taxon>Ploima</taxon>
        <taxon>Brachionidae</taxon>
        <taxon>Brachionus</taxon>
    </lineage>
</organism>
<dbReference type="EMBL" id="REGN01000424">
    <property type="protein sequence ID" value="RNA42024.1"/>
    <property type="molecule type" value="Genomic_DNA"/>
</dbReference>
<feature type="transmembrane region" description="Helical" evidence="1">
    <location>
        <begin position="242"/>
        <end position="266"/>
    </location>
</feature>
<dbReference type="AlphaFoldDB" id="A0A3M7T1W9"/>
<feature type="chain" id="PRO_5018053210" evidence="2">
    <location>
        <begin position="16"/>
        <end position="401"/>
    </location>
</feature>
<accession>A0A3M7T1W9</accession>
<keyword evidence="4" id="KW-1185">Reference proteome</keyword>
<reference evidence="3 4" key="1">
    <citation type="journal article" date="2018" name="Sci. Rep.">
        <title>Genomic signatures of local adaptation to the degree of environmental predictability in rotifers.</title>
        <authorList>
            <person name="Franch-Gras L."/>
            <person name="Hahn C."/>
            <person name="Garcia-Roger E.M."/>
            <person name="Carmona M.J."/>
            <person name="Serra M."/>
            <person name="Gomez A."/>
        </authorList>
    </citation>
    <scope>NUCLEOTIDE SEQUENCE [LARGE SCALE GENOMIC DNA]</scope>
    <source>
        <strain evidence="3">HYR1</strain>
    </source>
</reference>
<keyword evidence="1" id="KW-0812">Transmembrane</keyword>
<keyword evidence="1" id="KW-0472">Membrane</keyword>
<proteinExistence type="predicted"/>
<protein>
    <submittedName>
        <fullName evidence="3">Uncharacterized protein</fullName>
    </submittedName>
</protein>